<name>A0A7X0RHN2_9ACTN</name>
<evidence type="ECO:0000256" key="3">
    <source>
        <dbReference type="ARBA" id="ARBA00022597"/>
    </source>
</evidence>
<proteinExistence type="inferred from homology"/>
<dbReference type="InterPro" id="IPR006059">
    <property type="entry name" value="SBP"/>
</dbReference>
<dbReference type="EMBL" id="JACKXE010000001">
    <property type="protein sequence ID" value="MBB6627218.1"/>
    <property type="molecule type" value="Genomic_DNA"/>
</dbReference>
<keyword evidence="4 6" id="KW-0732">Signal</keyword>
<dbReference type="GO" id="GO:0015768">
    <property type="term" value="P:maltose transport"/>
    <property type="evidence" value="ECO:0007669"/>
    <property type="project" value="TreeGrafter"/>
</dbReference>
<dbReference type="Proteomes" id="UP000523955">
    <property type="component" value="Unassembled WGS sequence"/>
</dbReference>
<dbReference type="Pfam" id="PF13416">
    <property type="entry name" value="SBP_bac_8"/>
    <property type="match status" value="1"/>
</dbReference>
<sequence length="426" mass="43297">MRRLARTLGPVVMVMALATACGGGGGSDTPSSSGSKDASSSADAGGGDSNADLVIWTDSLKLKGVKKVADDFAAANGITVDVQAISEDLQGAFVTADAAGNGPDVVVGAHDWIGNLVQNGAIDPLNLSPDELSGYNPKAVQATTYDSKLYGVPYGVESLALYRNTDIVPDEPKTLDDAISEGEKAVSAGKAESALNLPVGDLGDAYHMEPILTSMGGYIFKYDPATGYDAKDVGIGGAGSVAAADKISELAKQKVLRTSISSDNSIALFTSGKAAFLVSGPWALADVKDAGFKYAIQPLPGFAGKDAAAPFMGAQAFMVAAHGANKDIAQEFVNNGVNSQDAMQTLYDETQLPPAMTAVADGLTDPDAKVFTDAAADAAPMPALPAMASVWEPLGKAYAAIVAGKDPASTIKAAGDTIRKAIADAG</sequence>
<evidence type="ECO:0000256" key="1">
    <source>
        <dbReference type="ARBA" id="ARBA00008520"/>
    </source>
</evidence>
<dbReference type="Gene3D" id="3.40.190.10">
    <property type="entry name" value="Periplasmic binding protein-like II"/>
    <property type="match status" value="2"/>
</dbReference>
<evidence type="ECO:0000256" key="4">
    <source>
        <dbReference type="ARBA" id="ARBA00022729"/>
    </source>
</evidence>
<dbReference type="PANTHER" id="PTHR30061">
    <property type="entry name" value="MALTOSE-BINDING PERIPLASMIC PROTEIN"/>
    <property type="match status" value="1"/>
</dbReference>
<evidence type="ECO:0000256" key="5">
    <source>
        <dbReference type="SAM" id="MobiDB-lite"/>
    </source>
</evidence>
<dbReference type="SUPFAM" id="SSF53850">
    <property type="entry name" value="Periplasmic binding protein-like II"/>
    <property type="match status" value="1"/>
</dbReference>
<dbReference type="GO" id="GO:1901982">
    <property type="term" value="F:maltose binding"/>
    <property type="evidence" value="ECO:0007669"/>
    <property type="project" value="TreeGrafter"/>
</dbReference>
<feature type="compositionally biased region" description="Low complexity" evidence="5">
    <location>
        <begin position="28"/>
        <end position="43"/>
    </location>
</feature>
<protein>
    <submittedName>
        <fullName evidence="7">Extracellular solute-binding protein</fullName>
    </submittedName>
</protein>
<comment type="similarity">
    <text evidence="1">Belongs to the bacterial solute-binding protein 1 family.</text>
</comment>
<evidence type="ECO:0000256" key="2">
    <source>
        <dbReference type="ARBA" id="ARBA00022448"/>
    </source>
</evidence>
<dbReference type="InterPro" id="IPR006060">
    <property type="entry name" value="Maltose/Cyclodextrin-bd"/>
</dbReference>
<evidence type="ECO:0000313" key="7">
    <source>
        <dbReference type="EMBL" id="MBB6627218.1"/>
    </source>
</evidence>
<dbReference type="PANTHER" id="PTHR30061:SF50">
    <property type="entry name" value="MALTOSE_MALTODEXTRIN-BINDING PERIPLASMIC PROTEIN"/>
    <property type="match status" value="1"/>
</dbReference>
<dbReference type="RefSeq" id="WP_185252402.1">
    <property type="nucleotide sequence ID" value="NZ_JACKXE010000001.1"/>
</dbReference>
<dbReference type="GO" id="GO:0055052">
    <property type="term" value="C:ATP-binding cassette (ABC) transporter complex, substrate-binding subunit-containing"/>
    <property type="evidence" value="ECO:0007669"/>
    <property type="project" value="TreeGrafter"/>
</dbReference>
<keyword evidence="8" id="KW-1185">Reference proteome</keyword>
<accession>A0A7X0RHN2</accession>
<feature type="signal peptide" evidence="6">
    <location>
        <begin position="1"/>
        <end position="20"/>
    </location>
</feature>
<dbReference type="GO" id="GO:0042956">
    <property type="term" value="P:maltodextrin transmembrane transport"/>
    <property type="evidence" value="ECO:0007669"/>
    <property type="project" value="TreeGrafter"/>
</dbReference>
<evidence type="ECO:0000256" key="6">
    <source>
        <dbReference type="SAM" id="SignalP"/>
    </source>
</evidence>
<feature type="region of interest" description="Disordered" evidence="5">
    <location>
        <begin position="24"/>
        <end position="46"/>
    </location>
</feature>
<keyword evidence="2" id="KW-0813">Transport</keyword>
<dbReference type="PROSITE" id="PS51257">
    <property type="entry name" value="PROKAR_LIPOPROTEIN"/>
    <property type="match status" value="1"/>
</dbReference>
<feature type="chain" id="PRO_5031048182" evidence="6">
    <location>
        <begin position="21"/>
        <end position="426"/>
    </location>
</feature>
<organism evidence="7 8">
    <name type="scientific">Nocardioides luti</name>
    <dbReference type="NCBI Taxonomy" id="2761101"/>
    <lineage>
        <taxon>Bacteria</taxon>
        <taxon>Bacillati</taxon>
        <taxon>Actinomycetota</taxon>
        <taxon>Actinomycetes</taxon>
        <taxon>Propionibacteriales</taxon>
        <taxon>Nocardioidaceae</taxon>
        <taxon>Nocardioides</taxon>
    </lineage>
</organism>
<comment type="caution">
    <text evidence="7">The sequence shown here is derived from an EMBL/GenBank/DDBJ whole genome shotgun (WGS) entry which is preliminary data.</text>
</comment>
<reference evidence="7 8" key="1">
    <citation type="submission" date="2020-08" db="EMBL/GenBank/DDBJ databases">
        <authorList>
            <person name="Seo M.-J."/>
        </authorList>
    </citation>
    <scope>NUCLEOTIDE SEQUENCE [LARGE SCALE GENOMIC DNA]</scope>
    <source>
        <strain evidence="7 8">KIGAM211</strain>
    </source>
</reference>
<gene>
    <name evidence="7" type="ORF">H5V45_07770</name>
</gene>
<dbReference type="GO" id="GO:0015144">
    <property type="term" value="F:carbohydrate transmembrane transporter activity"/>
    <property type="evidence" value="ECO:0007669"/>
    <property type="project" value="InterPro"/>
</dbReference>
<evidence type="ECO:0000313" key="8">
    <source>
        <dbReference type="Proteomes" id="UP000523955"/>
    </source>
</evidence>
<dbReference type="PRINTS" id="PR00181">
    <property type="entry name" value="MALTOSEBP"/>
</dbReference>
<keyword evidence="3" id="KW-0762">Sugar transport</keyword>
<dbReference type="AlphaFoldDB" id="A0A7X0RHN2"/>